<evidence type="ECO:0000313" key="4">
    <source>
        <dbReference type="Proteomes" id="UP000318405"/>
    </source>
</evidence>
<reference evidence="3 4" key="1">
    <citation type="submission" date="2019-07" db="EMBL/GenBank/DDBJ databases">
        <title>Qingshengfaniella alkalisoli gen. nov., sp. nov., isolated from saline soil.</title>
        <authorList>
            <person name="Xu L."/>
            <person name="Huang X.-X."/>
            <person name="Sun J.-Q."/>
        </authorList>
    </citation>
    <scope>NUCLEOTIDE SEQUENCE [LARGE SCALE GENOMIC DNA]</scope>
    <source>
        <strain evidence="3 4">DSM 27279</strain>
    </source>
</reference>
<accession>A0A556AZE0</accession>
<evidence type="ECO:0000256" key="1">
    <source>
        <dbReference type="ARBA" id="ARBA00006987"/>
    </source>
</evidence>
<organism evidence="3 4">
    <name type="scientific">Verticiella sediminum</name>
    <dbReference type="NCBI Taxonomy" id="1247510"/>
    <lineage>
        <taxon>Bacteria</taxon>
        <taxon>Pseudomonadati</taxon>
        <taxon>Pseudomonadota</taxon>
        <taxon>Betaproteobacteria</taxon>
        <taxon>Burkholderiales</taxon>
        <taxon>Alcaligenaceae</taxon>
        <taxon>Verticiella</taxon>
    </lineage>
</organism>
<evidence type="ECO:0000313" key="3">
    <source>
        <dbReference type="EMBL" id="TSH98303.1"/>
    </source>
</evidence>
<keyword evidence="4" id="KW-1185">Reference proteome</keyword>
<dbReference type="PANTHER" id="PTHR42928">
    <property type="entry name" value="TRICARBOXYLATE-BINDING PROTEIN"/>
    <property type="match status" value="1"/>
</dbReference>
<dbReference type="Pfam" id="PF03401">
    <property type="entry name" value="TctC"/>
    <property type="match status" value="1"/>
</dbReference>
<dbReference type="AlphaFoldDB" id="A0A556AZE0"/>
<dbReference type="SUPFAM" id="SSF53850">
    <property type="entry name" value="Periplasmic binding protein-like II"/>
    <property type="match status" value="1"/>
</dbReference>
<gene>
    <name evidence="3" type="ORF">FOZ76_02830</name>
</gene>
<dbReference type="Gene3D" id="3.40.190.10">
    <property type="entry name" value="Periplasmic binding protein-like II"/>
    <property type="match status" value="1"/>
</dbReference>
<dbReference type="InterPro" id="IPR042100">
    <property type="entry name" value="Bug_dom1"/>
</dbReference>
<dbReference type="RefSeq" id="WP_143946618.1">
    <property type="nucleotide sequence ID" value="NZ_BAABMB010000004.1"/>
</dbReference>
<feature type="signal peptide" evidence="2">
    <location>
        <begin position="1"/>
        <end position="22"/>
    </location>
</feature>
<feature type="chain" id="PRO_5021772624" evidence="2">
    <location>
        <begin position="23"/>
        <end position="323"/>
    </location>
</feature>
<proteinExistence type="inferred from homology"/>
<dbReference type="InterPro" id="IPR005064">
    <property type="entry name" value="BUG"/>
</dbReference>
<comment type="caution">
    <text evidence="3">The sequence shown here is derived from an EMBL/GenBank/DDBJ whole genome shotgun (WGS) entry which is preliminary data.</text>
</comment>
<dbReference type="OrthoDB" id="8678477at2"/>
<dbReference type="Gene3D" id="3.40.190.150">
    <property type="entry name" value="Bordetella uptake gene, domain 1"/>
    <property type="match status" value="1"/>
</dbReference>
<protein>
    <submittedName>
        <fullName evidence="3">Tripartite tricarboxylate transporter substrate binding protein</fullName>
    </submittedName>
</protein>
<comment type="similarity">
    <text evidence="1">Belongs to the UPF0065 (bug) family.</text>
</comment>
<sequence length="323" mass="33395">MNAIRYVGMAGLALCLSQPALAENFPDRPVTIVVPFSPGGIVDSVARIVAEPLAKSLGQPVIVENKAGAGGAIGTENVRKAKPDGYTVLAVSASHVVQPMLVASAQWDAKRDFRGLAGAGYVPNLVVVPASGPYRDLPALIEKARSDPGSVTYASAGIGTSNHLSGELLSQLAGVDMTHVPYKGQPDAVTDLLAGRVDMMPLTTAIAAPYVKDGRLRALAVTTREPSSTFPRVPTVAQAASLPAYEVASWFGFVAPRDTPAAATETLSEALRAALDTPAVREKLAGIGMEVTAQDGADLDALIAAETDKWDAVTRAAGIHVAP</sequence>
<name>A0A556AZE0_9BURK</name>
<dbReference type="CDD" id="cd13578">
    <property type="entry name" value="PBP2_Bug27"/>
    <property type="match status" value="1"/>
</dbReference>
<dbReference type="PANTHER" id="PTHR42928:SF5">
    <property type="entry name" value="BLR1237 PROTEIN"/>
    <property type="match status" value="1"/>
</dbReference>
<dbReference type="EMBL" id="VLTJ01000005">
    <property type="protein sequence ID" value="TSH98303.1"/>
    <property type="molecule type" value="Genomic_DNA"/>
</dbReference>
<dbReference type="Proteomes" id="UP000318405">
    <property type="component" value="Unassembled WGS sequence"/>
</dbReference>
<dbReference type="PIRSF" id="PIRSF017082">
    <property type="entry name" value="YflP"/>
    <property type="match status" value="1"/>
</dbReference>
<evidence type="ECO:0000256" key="2">
    <source>
        <dbReference type="SAM" id="SignalP"/>
    </source>
</evidence>
<keyword evidence="2" id="KW-0732">Signal</keyword>